<sequence length="181" mass="19752">MPKYLLTTADGEQIVVTPTQAGEMIQTPNGQTVEVPPLREMRTLPEYEEGGAARAAGGQGEWNRAAGMLFAVGFVIMLIGVGYGAFVMMRMPEAVEIEPLPQELITQEFQKLPANESLNMWKEFSENGYLEKIRNLRTRDEMVNLYREAQLKFAVGGFGVGMIGLALVAIAAVTGARSKPG</sequence>
<protein>
    <submittedName>
        <fullName evidence="2">Uncharacterized protein</fullName>
    </submittedName>
</protein>
<reference evidence="2 3" key="1">
    <citation type="submission" date="2019-02" db="EMBL/GenBank/DDBJ databases">
        <title>Deep-cultivation of Planctomycetes and their phenomic and genomic characterization uncovers novel biology.</title>
        <authorList>
            <person name="Wiegand S."/>
            <person name="Jogler M."/>
            <person name="Boedeker C."/>
            <person name="Pinto D."/>
            <person name="Vollmers J."/>
            <person name="Rivas-Marin E."/>
            <person name="Kohn T."/>
            <person name="Peeters S.H."/>
            <person name="Heuer A."/>
            <person name="Rast P."/>
            <person name="Oberbeckmann S."/>
            <person name="Bunk B."/>
            <person name="Jeske O."/>
            <person name="Meyerdierks A."/>
            <person name="Storesund J.E."/>
            <person name="Kallscheuer N."/>
            <person name="Luecker S."/>
            <person name="Lage O.M."/>
            <person name="Pohl T."/>
            <person name="Merkel B.J."/>
            <person name="Hornburger P."/>
            <person name="Mueller R.-W."/>
            <person name="Bruemmer F."/>
            <person name="Labrenz M."/>
            <person name="Spormann A.M."/>
            <person name="Op Den Camp H."/>
            <person name="Overmann J."/>
            <person name="Amann R."/>
            <person name="Jetten M.S.M."/>
            <person name="Mascher T."/>
            <person name="Medema M.H."/>
            <person name="Devos D.P."/>
            <person name="Kaster A.-K."/>
            <person name="Ovreas L."/>
            <person name="Rohde M."/>
            <person name="Galperin M.Y."/>
            <person name="Jogler C."/>
        </authorList>
    </citation>
    <scope>NUCLEOTIDE SEQUENCE [LARGE SCALE GENOMIC DNA]</scope>
    <source>
        <strain evidence="2 3">Enr8</strain>
    </source>
</reference>
<dbReference type="OrthoDB" id="281237at2"/>
<dbReference type="Proteomes" id="UP000318878">
    <property type="component" value="Unassembled WGS sequence"/>
</dbReference>
<evidence type="ECO:0000256" key="1">
    <source>
        <dbReference type="SAM" id="Phobius"/>
    </source>
</evidence>
<feature type="transmembrane region" description="Helical" evidence="1">
    <location>
        <begin position="153"/>
        <end position="176"/>
    </location>
</feature>
<name>A0A5C5VJU2_9BACT</name>
<dbReference type="AlphaFoldDB" id="A0A5C5VJU2"/>
<keyword evidence="1" id="KW-1133">Transmembrane helix</keyword>
<proteinExistence type="predicted"/>
<feature type="transmembrane region" description="Helical" evidence="1">
    <location>
        <begin position="68"/>
        <end position="89"/>
    </location>
</feature>
<comment type="caution">
    <text evidence="2">The sequence shown here is derived from an EMBL/GenBank/DDBJ whole genome shotgun (WGS) entry which is preliminary data.</text>
</comment>
<organism evidence="2 3">
    <name type="scientific">Blastopirellula retiformator</name>
    <dbReference type="NCBI Taxonomy" id="2527970"/>
    <lineage>
        <taxon>Bacteria</taxon>
        <taxon>Pseudomonadati</taxon>
        <taxon>Planctomycetota</taxon>
        <taxon>Planctomycetia</taxon>
        <taxon>Pirellulales</taxon>
        <taxon>Pirellulaceae</taxon>
        <taxon>Blastopirellula</taxon>
    </lineage>
</organism>
<accession>A0A5C5VJU2</accession>
<evidence type="ECO:0000313" key="2">
    <source>
        <dbReference type="EMBL" id="TWT38331.1"/>
    </source>
</evidence>
<gene>
    <name evidence="2" type="ORF">Enr8_00230</name>
</gene>
<evidence type="ECO:0000313" key="3">
    <source>
        <dbReference type="Proteomes" id="UP000318878"/>
    </source>
</evidence>
<keyword evidence="3" id="KW-1185">Reference proteome</keyword>
<keyword evidence="1" id="KW-0472">Membrane</keyword>
<dbReference type="EMBL" id="SJPF01000001">
    <property type="protein sequence ID" value="TWT38331.1"/>
    <property type="molecule type" value="Genomic_DNA"/>
</dbReference>
<keyword evidence="1" id="KW-0812">Transmembrane</keyword>
<dbReference type="RefSeq" id="WP_146428596.1">
    <property type="nucleotide sequence ID" value="NZ_SJPF01000001.1"/>
</dbReference>